<protein>
    <submittedName>
        <fullName evidence="1">Uncharacterized protein</fullName>
    </submittedName>
</protein>
<reference evidence="1 2" key="1">
    <citation type="submission" date="2016-10" db="EMBL/GenBank/DDBJ databases">
        <authorList>
            <person name="de Groot N.N."/>
        </authorList>
    </citation>
    <scope>NUCLEOTIDE SEQUENCE [LARGE SCALE GENOMIC DNA]</scope>
    <source>
        <strain evidence="1 2">DSM 21771</strain>
    </source>
</reference>
<dbReference type="AlphaFoldDB" id="A0A1G8SPY6"/>
<dbReference type="EMBL" id="FNEN01000032">
    <property type="protein sequence ID" value="SDJ30680.1"/>
    <property type="molecule type" value="Genomic_DNA"/>
</dbReference>
<gene>
    <name evidence="1" type="ORF">SAMN04488123_1327</name>
</gene>
<accession>A0A1G8SPY6</accession>
<organism evidence="1 2">
    <name type="scientific">Natribacillus halophilus</name>
    <dbReference type="NCBI Taxonomy" id="549003"/>
    <lineage>
        <taxon>Bacteria</taxon>
        <taxon>Bacillati</taxon>
        <taxon>Bacillota</taxon>
        <taxon>Bacilli</taxon>
        <taxon>Bacillales</taxon>
        <taxon>Bacillaceae</taxon>
        <taxon>Natribacillus</taxon>
    </lineage>
</organism>
<name>A0A1G8SPY6_9BACI</name>
<evidence type="ECO:0000313" key="2">
    <source>
        <dbReference type="Proteomes" id="UP000198853"/>
    </source>
</evidence>
<sequence>MSVNALDMIMAVEEQANKLRHTATGERYIYLHAINAVMSEQRKTMDYDQADYMESFLFRKFRIEC</sequence>
<dbReference type="Proteomes" id="UP000198853">
    <property type="component" value="Unassembled WGS sequence"/>
</dbReference>
<evidence type="ECO:0000313" key="1">
    <source>
        <dbReference type="EMBL" id="SDJ30680.1"/>
    </source>
</evidence>
<keyword evidence="2" id="KW-1185">Reference proteome</keyword>
<dbReference type="RefSeq" id="WP_143018954.1">
    <property type="nucleotide sequence ID" value="NZ_FNEN01000032.1"/>
</dbReference>
<proteinExistence type="predicted"/>